<protein>
    <recommendedName>
        <fullName evidence="8">SPX domain-containing protein</fullName>
    </recommendedName>
</protein>
<reference evidence="10" key="1">
    <citation type="journal article" date="2023" name="Commun. Biol.">
        <title>Genome analysis of Parmales, the sister group of diatoms, reveals the evolutionary specialization of diatoms from phago-mixotrophs to photoautotrophs.</title>
        <authorList>
            <person name="Ban H."/>
            <person name="Sato S."/>
            <person name="Yoshikawa S."/>
            <person name="Yamada K."/>
            <person name="Nakamura Y."/>
            <person name="Ichinomiya M."/>
            <person name="Sato N."/>
            <person name="Blanc-Mathieu R."/>
            <person name="Endo H."/>
            <person name="Kuwata A."/>
            <person name="Ogata H."/>
        </authorList>
    </citation>
    <scope>NUCLEOTIDE SEQUENCE [LARGE SCALE GENOMIC DNA]</scope>
    <source>
        <strain evidence="10">NIES 3700</strain>
    </source>
</reference>
<gene>
    <name evidence="9" type="ORF">TrLO_g8039</name>
</gene>
<comment type="caution">
    <text evidence="9">The sequence shown here is derived from an EMBL/GenBank/DDBJ whole genome shotgun (WGS) entry which is preliminary data.</text>
</comment>
<feature type="compositionally biased region" description="Low complexity" evidence="6">
    <location>
        <begin position="290"/>
        <end position="299"/>
    </location>
</feature>
<dbReference type="Proteomes" id="UP001165122">
    <property type="component" value="Unassembled WGS sequence"/>
</dbReference>
<name>A0A9W7CB86_9STRA</name>
<evidence type="ECO:0000313" key="10">
    <source>
        <dbReference type="Proteomes" id="UP001165122"/>
    </source>
</evidence>
<evidence type="ECO:0000256" key="7">
    <source>
        <dbReference type="SAM" id="Phobius"/>
    </source>
</evidence>
<feature type="transmembrane region" description="Helical" evidence="7">
    <location>
        <begin position="972"/>
        <end position="990"/>
    </location>
</feature>
<keyword evidence="10" id="KW-1185">Reference proteome</keyword>
<feature type="transmembrane region" description="Helical" evidence="7">
    <location>
        <begin position="792"/>
        <end position="809"/>
    </location>
</feature>
<dbReference type="InterPro" id="IPR004680">
    <property type="entry name" value="Cit_transptr-like_dom"/>
</dbReference>
<feature type="transmembrane region" description="Helical" evidence="7">
    <location>
        <begin position="815"/>
        <end position="838"/>
    </location>
</feature>
<dbReference type="GO" id="GO:0006817">
    <property type="term" value="P:phosphate ion transport"/>
    <property type="evidence" value="ECO:0007669"/>
    <property type="project" value="TreeGrafter"/>
</dbReference>
<dbReference type="GO" id="GO:0005886">
    <property type="term" value="C:plasma membrane"/>
    <property type="evidence" value="ECO:0007669"/>
    <property type="project" value="TreeGrafter"/>
</dbReference>
<dbReference type="PROSITE" id="PS51382">
    <property type="entry name" value="SPX"/>
    <property type="match status" value="1"/>
</dbReference>
<keyword evidence="4 7" id="KW-1133">Transmembrane helix</keyword>
<feature type="transmembrane region" description="Helical" evidence="7">
    <location>
        <begin position="562"/>
        <end position="595"/>
    </location>
</feature>
<feature type="transmembrane region" description="Helical" evidence="7">
    <location>
        <begin position="745"/>
        <end position="771"/>
    </location>
</feature>
<feature type="transmembrane region" description="Helical" evidence="7">
    <location>
        <begin position="681"/>
        <end position="698"/>
    </location>
</feature>
<feature type="transmembrane region" description="Helical" evidence="7">
    <location>
        <begin position="615"/>
        <end position="637"/>
    </location>
</feature>
<dbReference type="OrthoDB" id="6493944at2759"/>
<organism evidence="9 10">
    <name type="scientific">Triparma laevis f. longispina</name>
    <dbReference type="NCBI Taxonomy" id="1714387"/>
    <lineage>
        <taxon>Eukaryota</taxon>
        <taxon>Sar</taxon>
        <taxon>Stramenopiles</taxon>
        <taxon>Ochrophyta</taxon>
        <taxon>Bolidophyceae</taxon>
        <taxon>Parmales</taxon>
        <taxon>Triparmaceae</taxon>
        <taxon>Triparma</taxon>
    </lineage>
</organism>
<feature type="compositionally biased region" description="Low complexity" evidence="6">
    <location>
        <begin position="169"/>
        <end position="179"/>
    </location>
</feature>
<dbReference type="PANTHER" id="PTHR10283">
    <property type="entry name" value="SOLUTE CARRIER FAMILY 13 MEMBER"/>
    <property type="match status" value="1"/>
</dbReference>
<keyword evidence="2" id="KW-0813">Transport</keyword>
<feature type="compositionally biased region" description="Low complexity" evidence="6">
    <location>
        <begin position="203"/>
        <end position="230"/>
    </location>
</feature>
<evidence type="ECO:0000256" key="2">
    <source>
        <dbReference type="ARBA" id="ARBA00022448"/>
    </source>
</evidence>
<dbReference type="EMBL" id="BRXW01000104">
    <property type="protein sequence ID" value="GMI06737.1"/>
    <property type="molecule type" value="Genomic_DNA"/>
</dbReference>
<dbReference type="InterPro" id="IPR004331">
    <property type="entry name" value="SPX_dom"/>
</dbReference>
<evidence type="ECO:0000256" key="5">
    <source>
        <dbReference type="ARBA" id="ARBA00023136"/>
    </source>
</evidence>
<feature type="transmembrane region" description="Helical" evidence="7">
    <location>
        <begin position="705"/>
        <end position="725"/>
    </location>
</feature>
<dbReference type="Pfam" id="PF03105">
    <property type="entry name" value="SPX"/>
    <property type="match status" value="2"/>
</dbReference>
<feature type="compositionally biased region" description="Polar residues" evidence="6">
    <location>
        <begin position="123"/>
        <end position="132"/>
    </location>
</feature>
<evidence type="ECO:0000259" key="8">
    <source>
        <dbReference type="PROSITE" id="PS51382"/>
    </source>
</evidence>
<evidence type="ECO:0000256" key="6">
    <source>
        <dbReference type="SAM" id="MobiDB-lite"/>
    </source>
</evidence>
<evidence type="ECO:0000256" key="3">
    <source>
        <dbReference type="ARBA" id="ARBA00022692"/>
    </source>
</evidence>
<dbReference type="PANTHER" id="PTHR10283:SF92">
    <property type="entry name" value="LOW-AFFINITY PHOSPHATE TRANSPORTER PHO91"/>
    <property type="match status" value="1"/>
</dbReference>
<keyword evidence="5 7" id="KW-0472">Membrane</keyword>
<feature type="compositionally biased region" description="Low complexity" evidence="6">
    <location>
        <begin position="273"/>
        <end position="283"/>
    </location>
</feature>
<keyword evidence="3 7" id="KW-0812">Transmembrane</keyword>
<proteinExistence type="predicted"/>
<accession>A0A9W7CB86</accession>
<dbReference type="GO" id="GO:0005315">
    <property type="term" value="F:phosphate transmembrane transporter activity"/>
    <property type="evidence" value="ECO:0007669"/>
    <property type="project" value="TreeGrafter"/>
</dbReference>
<feature type="transmembrane region" description="Helical" evidence="7">
    <location>
        <begin position="891"/>
        <end position="916"/>
    </location>
</feature>
<evidence type="ECO:0000256" key="4">
    <source>
        <dbReference type="ARBA" id="ARBA00022989"/>
    </source>
</evidence>
<dbReference type="CDD" id="cd01115">
    <property type="entry name" value="SLC13_permease"/>
    <property type="match status" value="1"/>
</dbReference>
<dbReference type="AlphaFoldDB" id="A0A9W7CB86"/>
<comment type="subcellular location">
    <subcellularLocation>
        <location evidence="1">Membrane</location>
        <topology evidence="1">Multi-pass membrane protein</topology>
    </subcellularLocation>
</comment>
<sequence length="991" mass="108883">MVKFAEILDSQAVPSWSTQYVSYNRLKRRLEKCVYLRDVLLQIQRVNHKTPTNANDDDSDDEKVVDVLASNTLSALEKIKKSHRIGRLSSVESKERLSALSLNNSQLPVSPEAGKKGKGGDRQPNSLTMTQNERQRNRVTSAELDNESLLLPPPAITNLASARKHSSDPTLPLNSNPNRSNPPTPVDFMTMRRTSKEEEDIELSSTTTTPPTETTSLLSSSHPPSPGSRSSHSHSHAHTPTYGANVTPTLPVSIPTPPVKIENLHPKTHKNNHNSSHNSSPSSPKRRSKSNSNSPPRNSTLHMSPLFKHVTTKAYTTYATEEELTASKVLEKEVYQFWQLIDADLQKVDSFYEGKLAEYSKILQSLSTGANWSTLSVSSGRAKAYPASPSKGKKSADDLDRVRKLSVGAAGIDLRAVKRLYIDLMQLQNYVRLNGTGFRKIVKKFDKTMHRSSLPLFMNKLKNRAFMISSDTIELVETTTSLVSRDKLMDWKADARRAVINPSKLMGDGGEEGGGWIVGSINVFMSSERPTRIWALCLSVFLTLLASRAAPFEDDDVANRALAFLTLVVSLWIFKALPFHSTAMFIPVLAVLFNVLRDPANKKNTLDPEAAAKIVLTSFFNHNTFLILGGYAISAAFSRCEVERRLASLLQARFEHQPYLFLLAMMMLGMFLSMWISNHTAPVLCISVLSPIIADYGSECRFVRALLLGVAFACNFGGMLTPIASLQNIIAIQQMNAAESGAMSFGAWIGYAMPIALVGTIFAWLLIIVMLKPDDVTSIPKIVYEAKEVNKSAIAICVLSLLTILAWAMSSYTKLLFGDLGVISLLFMGIVFGSGILTEIDLNSFAWHTLFLLGGSNVLGKVVESSELLDHIVHALKHALPESKLWVAAEVFFAACIMATFVSHSVAAIVVVPIIAHIGKSWGAVQEFSFGSALAISAAMAFPFSSFPNIYSLLVVDDFGKSFLSTKDFLKIGTPASAFCIFLVVLWTAAW</sequence>
<feature type="region of interest" description="Disordered" evidence="6">
    <location>
        <begin position="102"/>
        <end position="304"/>
    </location>
</feature>
<dbReference type="Pfam" id="PF03600">
    <property type="entry name" value="CitMHS"/>
    <property type="match status" value="1"/>
</dbReference>
<evidence type="ECO:0000313" key="9">
    <source>
        <dbReference type="EMBL" id="GMI06737.1"/>
    </source>
</evidence>
<dbReference type="CDD" id="cd14447">
    <property type="entry name" value="SPX"/>
    <property type="match status" value="1"/>
</dbReference>
<evidence type="ECO:0000256" key="1">
    <source>
        <dbReference type="ARBA" id="ARBA00004141"/>
    </source>
</evidence>
<feature type="domain" description="SPX" evidence="8">
    <location>
        <begin position="2"/>
        <end position="459"/>
    </location>
</feature>
<feature type="transmembrane region" description="Helical" evidence="7">
    <location>
        <begin position="928"/>
        <end position="952"/>
    </location>
</feature>
<dbReference type="GO" id="GO:0006797">
    <property type="term" value="P:polyphosphate metabolic process"/>
    <property type="evidence" value="ECO:0007669"/>
    <property type="project" value="TreeGrafter"/>
</dbReference>